<dbReference type="GO" id="GO:0034993">
    <property type="term" value="C:meiotic nuclear membrane microtubule tethering complex"/>
    <property type="evidence" value="ECO:0007669"/>
    <property type="project" value="TreeGrafter"/>
</dbReference>
<gene>
    <name evidence="7" type="ORF">FA13DRAFT_1716720</name>
</gene>
<dbReference type="GO" id="GO:0043495">
    <property type="term" value="F:protein-membrane adaptor activity"/>
    <property type="evidence" value="ECO:0007669"/>
    <property type="project" value="TreeGrafter"/>
</dbReference>
<proteinExistence type="predicted"/>
<feature type="domain" description="SUN" evidence="6">
    <location>
        <begin position="169"/>
        <end position="375"/>
    </location>
</feature>
<evidence type="ECO:0000256" key="1">
    <source>
        <dbReference type="ARBA" id="ARBA00004370"/>
    </source>
</evidence>
<dbReference type="AlphaFoldDB" id="A0A4Y7SIN9"/>
<sequence>MVSRMQSWHVVHDDVLDSKNLVHVPLDCFREGSHRPGSTVCSNLEQRGHSSIASESRVGVSIQPRDLVISFPLKSGSTGKRASRQCSVFATVLYAIVFLLVLGITFCVSTFGGWKFLMAICRHTSVNSWPRLKELCPVVDATAALQHPNFLEQYVNGIVDKRIDWHVQQHRKVQEVNETILDQDLSQVVLGARVLIQLTSPTARHDPPSSASSVHLPVVVLEPSLILGDCWLSVRKHGHVAIQLPRPANLTSVVIHYFPLRHLPPADRLRAPRTLVLWGLLRDPMHSSLPQPVRSRPPMEFARRNELPQGIAPKDVFVPLANMTYDLTGQSKQVTYLGSSVFQSFCFDIVVVEVTDNWGDESTCLYHVGVHGQLYDACS</sequence>
<protein>
    <recommendedName>
        <fullName evidence="6">SUN domain-containing protein</fullName>
    </recommendedName>
</protein>
<dbReference type="PANTHER" id="PTHR12911:SF8">
    <property type="entry name" value="KLAROID PROTEIN-RELATED"/>
    <property type="match status" value="1"/>
</dbReference>
<organism evidence="7 8">
    <name type="scientific">Coprinellus micaceus</name>
    <name type="common">Glistening ink-cap mushroom</name>
    <name type="synonym">Coprinus micaceus</name>
    <dbReference type="NCBI Taxonomy" id="71717"/>
    <lineage>
        <taxon>Eukaryota</taxon>
        <taxon>Fungi</taxon>
        <taxon>Dikarya</taxon>
        <taxon>Basidiomycota</taxon>
        <taxon>Agaricomycotina</taxon>
        <taxon>Agaricomycetes</taxon>
        <taxon>Agaricomycetidae</taxon>
        <taxon>Agaricales</taxon>
        <taxon>Agaricineae</taxon>
        <taxon>Psathyrellaceae</taxon>
        <taxon>Coprinellus</taxon>
    </lineage>
</organism>
<dbReference type="InterPro" id="IPR045119">
    <property type="entry name" value="SUN1-5"/>
</dbReference>
<keyword evidence="4 5" id="KW-0472">Membrane</keyword>
<evidence type="ECO:0000256" key="5">
    <source>
        <dbReference type="SAM" id="Phobius"/>
    </source>
</evidence>
<evidence type="ECO:0000313" key="8">
    <source>
        <dbReference type="Proteomes" id="UP000298030"/>
    </source>
</evidence>
<evidence type="ECO:0000256" key="4">
    <source>
        <dbReference type="ARBA" id="ARBA00023136"/>
    </source>
</evidence>
<evidence type="ECO:0000259" key="6">
    <source>
        <dbReference type="PROSITE" id="PS51469"/>
    </source>
</evidence>
<evidence type="ECO:0000256" key="3">
    <source>
        <dbReference type="ARBA" id="ARBA00022989"/>
    </source>
</evidence>
<dbReference type="STRING" id="71717.A0A4Y7SIN9"/>
<keyword evidence="8" id="KW-1185">Reference proteome</keyword>
<accession>A0A4Y7SIN9</accession>
<reference evidence="7 8" key="1">
    <citation type="journal article" date="2019" name="Nat. Ecol. Evol.">
        <title>Megaphylogeny resolves global patterns of mushroom evolution.</title>
        <authorList>
            <person name="Varga T."/>
            <person name="Krizsan K."/>
            <person name="Foldi C."/>
            <person name="Dima B."/>
            <person name="Sanchez-Garcia M."/>
            <person name="Sanchez-Ramirez S."/>
            <person name="Szollosi G.J."/>
            <person name="Szarkandi J.G."/>
            <person name="Papp V."/>
            <person name="Albert L."/>
            <person name="Andreopoulos W."/>
            <person name="Angelini C."/>
            <person name="Antonin V."/>
            <person name="Barry K.W."/>
            <person name="Bougher N.L."/>
            <person name="Buchanan P."/>
            <person name="Buyck B."/>
            <person name="Bense V."/>
            <person name="Catcheside P."/>
            <person name="Chovatia M."/>
            <person name="Cooper J."/>
            <person name="Damon W."/>
            <person name="Desjardin D."/>
            <person name="Finy P."/>
            <person name="Geml J."/>
            <person name="Haridas S."/>
            <person name="Hughes K."/>
            <person name="Justo A."/>
            <person name="Karasinski D."/>
            <person name="Kautmanova I."/>
            <person name="Kiss B."/>
            <person name="Kocsube S."/>
            <person name="Kotiranta H."/>
            <person name="LaButti K.M."/>
            <person name="Lechner B.E."/>
            <person name="Liimatainen K."/>
            <person name="Lipzen A."/>
            <person name="Lukacs Z."/>
            <person name="Mihaltcheva S."/>
            <person name="Morgado L.N."/>
            <person name="Niskanen T."/>
            <person name="Noordeloos M.E."/>
            <person name="Ohm R.A."/>
            <person name="Ortiz-Santana B."/>
            <person name="Ovrebo C."/>
            <person name="Racz N."/>
            <person name="Riley R."/>
            <person name="Savchenko A."/>
            <person name="Shiryaev A."/>
            <person name="Soop K."/>
            <person name="Spirin V."/>
            <person name="Szebenyi C."/>
            <person name="Tomsovsky M."/>
            <person name="Tulloss R.E."/>
            <person name="Uehling J."/>
            <person name="Grigoriev I.V."/>
            <person name="Vagvolgyi C."/>
            <person name="Papp T."/>
            <person name="Martin F.M."/>
            <person name="Miettinen O."/>
            <person name="Hibbett D.S."/>
            <person name="Nagy L.G."/>
        </authorList>
    </citation>
    <scope>NUCLEOTIDE SEQUENCE [LARGE SCALE GENOMIC DNA]</scope>
    <source>
        <strain evidence="7 8">FP101781</strain>
    </source>
</reference>
<dbReference type="PROSITE" id="PS51469">
    <property type="entry name" value="SUN"/>
    <property type="match status" value="1"/>
</dbReference>
<dbReference type="InterPro" id="IPR012919">
    <property type="entry name" value="SUN_dom"/>
</dbReference>
<keyword evidence="3 5" id="KW-1133">Transmembrane helix</keyword>
<dbReference type="Gene3D" id="2.60.120.260">
    <property type="entry name" value="Galactose-binding domain-like"/>
    <property type="match status" value="1"/>
</dbReference>
<dbReference type="Proteomes" id="UP000298030">
    <property type="component" value="Unassembled WGS sequence"/>
</dbReference>
<comment type="caution">
    <text evidence="7">The sequence shown here is derived from an EMBL/GenBank/DDBJ whole genome shotgun (WGS) entry which is preliminary data.</text>
</comment>
<name>A0A4Y7SIN9_COPMI</name>
<dbReference type="OrthoDB" id="342281at2759"/>
<dbReference type="PANTHER" id="PTHR12911">
    <property type="entry name" value="SAD1/UNC-84-LIKE PROTEIN-RELATED"/>
    <property type="match status" value="1"/>
</dbReference>
<comment type="subcellular location">
    <subcellularLocation>
        <location evidence="1">Membrane</location>
    </subcellularLocation>
</comment>
<keyword evidence="2 5" id="KW-0812">Transmembrane</keyword>
<evidence type="ECO:0000256" key="2">
    <source>
        <dbReference type="ARBA" id="ARBA00022692"/>
    </source>
</evidence>
<dbReference type="EMBL" id="QPFP01000106">
    <property type="protein sequence ID" value="TEB21621.1"/>
    <property type="molecule type" value="Genomic_DNA"/>
</dbReference>
<feature type="transmembrane region" description="Helical" evidence="5">
    <location>
        <begin position="88"/>
        <end position="114"/>
    </location>
</feature>
<evidence type="ECO:0000313" key="7">
    <source>
        <dbReference type="EMBL" id="TEB21621.1"/>
    </source>
</evidence>
<dbReference type="Pfam" id="PF07738">
    <property type="entry name" value="Sad1_UNC"/>
    <property type="match status" value="1"/>
</dbReference>